<feature type="compositionally biased region" description="Low complexity" evidence="1">
    <location>
        <begin position="47"/>
        <end position="60"/>
    </location>
</feature>
<reference evidence="2" key="2">
    <citation type="submission" date="2019-07" db="EMBL/GenBank/DDBJ databases">
        <authorList>
            <person name="Seetharam A."/>
            <person name="Woodhouse M."/>
            <person name="Cannon E."/>
        </authorList>
    </citation>
    <scope>NUCLEOTIDE SEQUENCE [LARGE SCALE GENOMIC DNA]</scope>
    <source>
        <strain evidence="2">cv. B73</strain>
    </source>
</reference>
<evidence type="ECO:0000313" key="2">
    <source>
        <dbReference type="EnsemblPlants" id="Zm00001eb054740_P001"/>
    </source>
</evidence>
<feature type="compositionally biased region" description="Polar residues" evidence="1">
    <location>
        <begin position="9"/>
        <end position="21"/>
    </location>
</feature>
<evidence type="ECO:0000313" key="3">
    <source>
        <dbReference type="Proteomes" id="UP000007305"/>
    </source>
</evidence>
<dbReference type="InParanoid" id="A0A804M2Q8"/>
<feature type="region of interest" description="Disordered" evidence="1">
    <location>
        <begin position="1"/>
        <end position="149"/>
    </location>
</feature>
<protein>
    <submittedName>
        <fullName evidence="2">Uncharacterized protein</fullName>
    </submittedName>
</protein>
<organism evidence="2 3">
    <name type="scientific">Zea mays</name>
    <name type="common">Maize</name>
    <dbReference type="NCBI Taxonomy" id="4577"/>
    <lineage>
        <taxon>Eukaryota</taxon>
        <taxon>Viridiplantae</taxon>
        <taxon>Streptophyta</taxon>
        <taxon>Embryophyta</taxon>
        <taxon>Tracheophyta</taxon>
        <taxon>Spermatophyta</taxon>
        <taxon>Magnoliopsida</taxon>
        <taxon>Liliopsida</taxon>
        <taxon>Poales</taxon>
        <taxon>Poaceae</taxon>
        <taxon>PACMAD clade</taxon>
        <taxon>Panicoideae</taxon>
        <taxon>Andropogonodae</taxon>
        <taxon>Andropogoneae</taxon>
        <taxon>Tripsacinae</taxon>
        <taxon>Zea</taxon>
    </lineage>
</organism>
<dbReference type="EnsemblPlants" id="Zm00001eb054740_T001">
    <property type="protein sequence ID" value="Zm00001eb054740_P001"/>
    <property type="gene ID" value="Zm00001eb054740"/>
</dbReference>
<reference evidence="2" key="3">
    <citation type="submission" date="2021-05" db="UniProtKB">
        <authorList>
            <consortium name="EnsemblPlants"/>
        </authorList>
    </citation>
    <scope>IDENTIFICATION</scope>
    <source>
        <strain evidence="2">cv. B73</strain>
    </source>
</reference>
<keyword evidence="3" id="KW-1185">Reference proteome</keyword>
<proteinExistence type="predicted"/>
<feature type="compositionally biased region" description="Low complexity" evidence="1">
    <location>
        <begin position="22"/>
        <end position="36"/>
    </location>
</feature>
<dbReference type="Proteomes" id="UP000007305">
    <property type="component" value="Chromosome 1"/>
</dbReference>
<name>A0A804M2Q8_MAIZE</name>
<sequence length="149" mass="15580">MGWGKGRGTTAQQRTSSTGSISRAPSRGPRAPGASPGRPPVWGSSEASAAAQAVPVHAPTAGGGAAEDLEHQEHLQGALQSGVRLKRPPQHRLYQSTPPTAGGGAAEDLEHREHLQGALQPGVRLKRPQQQRHDFVSCNKRAGRGRISG</sequence>
<reference evidence="3" key="1">
    <citation type="submission" date="2015-12" db="EMBL/GenBank/DDBJ databases">
        <title>Update maize B73 reference genome by single molecule sequencing technologies.</title>
        <authorList>
            <consortium name="Maize Genome Sequencing Project"/>
            <person name="Ware D."/>
        </authorList>
    </citation>
    <scope>NUCLEOTIDE SEQUENCE [LARGE SCALE GENOMIC DNA]</scope>
    <source>
        <strain evidence="3">cv. B73</strain>
    </source>
</reference>
<dbReference type="AlphaFoldDB" id="A0A804M2Q8"/>
<dbReference type="Gramene" id="Zm00001eb054740_T001">
    <property type="protein sequence ID" value="Zm00001eb054740_P001"/>
    <property type="gene ID" value="Zm00001eb054740"/>
</dbReference>
<evidence type="ECO:0000256" key="1">
    <source>
        <dbReference type="SAM" id="MobiDB-lite"/>
    </source>
</evidence>
<accession>A0A804M2Q8</accession>